<dbReference type="EMBL" id="MU004181">
    <property type="protein sequence ID" value="KAF2502480.1"/>
    <property type="molecule type" value="Genomic_DNA"/>
</dbReference>
<keyword evidence="3" id="KW-1185">Reference proteome</keyword>
<gene>
    <name evidence="2" type="ORF">BU16DRAFT_554535</name>
</gene>
<organism evidence="2 3">
    <name type="scientific">Lophium mytilinum</name>
    <dbReference type="NCBI Taxonomy" id="390894"/>
    <lineage>
        <taxon>Eukaryota</taxon>
        <taxon>Fungi</taxon>
        <taxon>Dikarya</taxon>
        <taxon>Ascomycota</taxon>
        <taxon>Pezizomycotina</taxon>
        <taxon>Dothideomycetes</taxon>
        <taxon>Pleosporomycetidae</taxon>
        <taxon>Mytilinidiales</taxon>
        <taxon>Mytilinidiaceae</taxon>
        <taxon>Lophium</taxon>
    </lineage>
</organism>
<accession>A0A6A6RFF5</accession>
<evidence type="ECO:0000313" key="2">
    <source>
        <dbReference type="EMBL" id="KAF2502480.1"/>
    </source>
</evidence>
<evidence type="ECO:0000256" key="1">
    <source>
        <dbReference type="SAM" id="MobiDB-lite"/>
    </source>
</evidence>
<reference evidence="2" key="1">
    <citation type="journal article" date="2020" name="Stud. Mycol.">
        <title>101 Dothideomycetes genomes: a test case for predicting lifestyles and emergence of pathogens.</title>
        <authorList>
            <person name="Haridas S."/>
            <person name="Albert R."/>
            <person name="Binder M."/>
            <person name="Bloem J."/>
            <person name="Labutti K."/>
            <person name="Salamov A."/>
            <person name="Andreopoulos B."/>
            <person name="Baker S."/>
            <person name="Barry K."/>
            <person name="Bills G."/>
            <person name="Bluhm B."/>
            <person name="Cannon C."/>
            <person name="Castanera R."/>
            <person name="Culley D."/>
            <person name="Daum C."/>
            <person name="Ezra D."/>
            <person name="Gonzalez J."/>
            <person name="Henrissat B."/>
            <person name="Kuo A."/>
            <person name="Liang C."/>
            <person name="Lipzen A."/>
            <person name="Lutzoni F."/>
            <person name="Magnuson J."/>
            <person name="Mondo S."/>
            <person name="Nolan M."/>
            <person name="Ohm R."/>
            <person name="Pangilinan J."/>
            <person name="Park H.-J."/>
            <person name="Ramirez L."/>
            <person name="Alfaro M."/>
            <person name="Sun H."/>
            <person name="Tritt A."/>
            <person name="Yoshinaga Y."/>
            <person name="Zwiers L.-H."/>
            <person name="Turgeon B."/>
            <person name="Goodwin S."/>
            <person name="Spatafora J."/>
            <person name="Crous P."/>
            <person name="Grigoriev I."/>
        </authorList>
    </citation>
    <scope>NUCLEOTIDE SEQUENCE</scope>
    <source>
        <strain evidence="2">CBS 269.34</strain>
    </source>
</reference>
<dbReference type="AlphaFoldDB" id="A0A6A6RFF5"/>
<evidence type="ECO:0000313" key="3">
    <source>
        <dbReference type="Proteomes" id="UP000799750"/>
    </source>
</evidence>
<proteinExistence type="predicted"/>
<name>A0A6A6RFF5_9PEZI</name>
<feature type="region of interest" description="Disordered" evidence="1">
    <location>
        <begin position="127"/>
        <end position="147"/>
    </location>
</feature>
<dbReference type="Proteomes" id="UP000799750">
    <property type="component" value="Unassembled WGS sequence"/>
</dbReference>
<sequence>MQRCQCEHEAPGTANGRPCLVWNAVAEAGRKRSMQGSSEVTSVVWHEAGRKERQIKGAWGPWPGGERRKKRTKERRAVEELRGTVEEVAETAEGVQDPRRLHGARADLLATERRSFTAAIPDAAAAMPHPPASIPNIPAQGPLGSAGNRPPDALAITPASTGHSTPSLLASHRLASPSAWSLLRYSPLRCQLLPGPSWLEPAESETQAMDAIDPSWRLFVQRACITGPFFMRSTCPKHPTSPVSLHQNATLPSFLNPIRPGLRLRPMHLSRPII</sequence>
<protein>
    <submittedName>
        <fullName evidence="2">Uncharacterized protein</fullName>
    </submittedName>
</protein>